<reference evidence="5 8" key="4">
    <citation type="submission" date="2019-10" db="EMBL/GenBank/DDBJ databases">
        <title>Pseudoalteromonas rubra S4059.</title>
        <authorList>
            <person name="Paulsen S."/>
            <person name="Wang X."/>
        </authorList>
    </citation>
    <scope>NUCLEOTIDE SEQUENCE [LARGE SCALE GENOMIC DNA]</scope>
    <source>
        <strain evidence="5 8">S4059</strain>
    </source>
</reference>
<reference evidence="6" key="1">
    <citation type="submission" date="2015-07" db="EMBL/GenBank/DDBJ databases">
        <title>Draft genome sequence of a Pseudoalteromonas rubra strain, OCN096, isolated from Kaneohe Bay, Oahu, Hawaii.</title>
        <authorList>
            <person name="Beurmann S."/>
            <person name="Ushijima B."/>
            <person name="Belcaid M."/>
            <person name="Callahan S.M."/>
            <person name="Aeby G.S."/>
        </authorList>
    </citation>
    <scope>NUCLEOTIDE SEQUENCE [LARGE SCALE GENOMIC DNA]</scope>
    <source>
        <strain evidence="6">OCN096</strain>
    </source>
</reference>
<evidence type="ECO:0000313" key="7">
    <source>
        <dbReference type="Proteomes" id="UP000069015"/>
    </source>
</evidence>
<dbReference type="Pfam" id="PF01541">
    <property type="entry name" value="GIY-YIG"/>
    <property type="match status" value="1"/>
</dbReference>
<feature type="domain" description="GIY-YIG" evidence="2">
    <location>
        <begin position="6"/>
        <end position="81"/>
    </location>
</feature>
<sequence length="102" mass="11610">MSKPQQPWYLYIIENRFGHWYTGITNDVSRRFAEHDAGKGAKNLRGKGPLKLVYSLAVEDKRTAARLEWRFKRLSKSRKVALVQGAADTDNADIKALICSDT</sequence>
<dbReference type="Proteomes" id="UP000036850">
    <property type="component" value="Unassembled WGS sequence"/>
</dbReference>
<organism evidence="4 6">
    <name type="scientific">Pseudoalteromonas rubra</name>
    <dbReference type="NCBI Taxonomy" id="43658"/>
    <lineage>
        <taxon>Bacteria</taxon>
        <taxon>Pseudomonadati</taxon>
        <taxon>Pseudomonadota</taxon>
        <taxon>Gammaproteobacteria</taxon>
        <taxon>Alteromonadales</taxon>
        <taxon>Pseudoalteromonadaceae</taxon>
        <taxon>Pseudoalteromonas</taxon>
    </lineage>
</organism>
<dbReference type="InterPro" id="IPR050190">
    <property type="entry name" value="UPF0213_domain"/>
</dbReference>
<dbReference type="EMBL" id="CP045429">
    <property type="protein sequence ID" value="QPB83898.1"/>
    <property type="molecule type" value="Genomic_DNA"/>
</dbReference>
<dbReference type="Proteomes" id="UP000069015">
    <property type="component" value="Chromosome 1"/>
</dbReference>
<dbReference type="OrthoDB" id="9797095at2"/>
<dbReference type="InterPro" id="IPR035901">
    <property type="entry name" value="GIY-YIG_endonuc_sf"/>
</dbReference>
<reference evidence="3 7" key="3">
    <citation type="submission" date="2015-12" db="EMBL/GenBank/DDBJ databases">
        <title>Complete genome sequence of Pseudoalteromonas rubra SCSIO 6842, harboring a conjugative plasmid.</title>
        <authorList>
            <person name="Li B."/>
            <person name="Wang X."/>
        </authorList>
    </citation>
    <scope>NUCLEOTIDE SEQUENCE [LARGE SCALE GENOMIC DNA]</scope>
    <source>
        <strain evidence="3 7">SCSIO 6842</strain>
    </source>
</reference>
<evidence type="ECO:0000313" key="8">
    <source>
        <dbReference type="Proteomes" id="UP000305729"/>
    </source>
</evidence>
<dbReference type="Proteomes" id="UP000305729">
    <property type="component" value="Chromosome 1"/>
</dbReference>
<dbReference type="RefSeq" id="WP_049864269.1">
    <property type="nucleotide sequence ID" value="NZ_CP013611.1"/>
</dbReference>
<proteinExistence type="inferred from homology"/>
<evidence type="ECO:0000313" key="5">
    <source>
        <dbReference type="EMBL" id="QPB83898.1"/>
    </source>
</evidence>
<dbReference type="PROSITE" id="PS50164">
    <property type="entry name" value="GIY_YIG"/>
    <property type="match status" value="1"/>
</dbReference>
<dbReference type="STRING" id="43658.AT705_05910"/>
<dbReference type="EMBL" id="LFZX01000053">
    <property type="protein sequence ID" value="KNC67692.1"/>
    <property type="molecule type" value="Genomic_DNA"/>
</dbReference>
<evidence type="ECO:0000313" key="6">
    <source>
        <dbReference type="Proteomes" id="UP000036850"/>
    </source>
</evidence>
<reference evidence="4" key="2">
    <citation type="submission" date="2015-07" db="EMBL/GenBank/DDBJ databases">
        <title>MeaNS - Measles Nucleotide Surveillance Program.</title>
        <authorList>
            <person name="Tran T."/>
            <person name="Druce J."/>
        </authorList>
    </citation>
    <scope>NUCLEOTIDE SEQUENCE</scope>
    <source>
        <strain evidence="4">OCN096</strain>
    </source>
</reference>
<gene>
    <name evidence="4" type="ORF">AC626_09075</name>
    <name evidence="3" type="ORF">AT705_05910</name>
    <name evidence="5" type="ORF">CWC22_013215</name>
</gene>
<accession>A0A0L0ET70</accession>
<dbReference type="CDD" id="cd10456">
    <property type="entry name" value="GIY-YIG_UPF0213"/>
    <property type="match status" value="1"/>
</dbReference>
<dbReference type="PATRIC" id="fig|43658.6.peg.4300"/>
<evidence type="ECO:0000256" key="1">
    <source>
        <dbReference type="ARBA" id="ARBA00007435"/>
    </source>
</evidence>
<evidence type="ECO:0000259" key="2">
    <source>
        <dbReference type="PROSITE" id="PS50164"/>
    </source>
</evidence>
<protein>
    <submittedName>
        <fullName evidence="4">Excinuclease ABC subunit C</fullName>
    </submittedName>
    <submittedName>
        <fullName evidence="5">GIY-YIG nuclease family protein</fullName>
    </submittedName>
</protein>
<evidence type="ECO:0000313" key="3">
    <source>
        <dbReference type="EMBL" id="ALU42520.1"/>
    </source>
</evidence>
<dbReference type="PANTHER" id="PTHR34477:SF1">
    <property type="entry name" value="UPF0213 PROTEIN YHBQ"/>
    <property type="match status" value="1"/>
</dbReference>
<evidence type="ECO:0000313" key="4">
    <source>
        <dbReference type="EMBL" id="KNC67692.1"/>
    </source>
</evidence>
<dbReference type="SUPFAM" id="SSF82771">
    <property type="entry name" value="GIY-YIG endonuclease"/>
    <property type="match status" value="1"/>
</dbReference>
<dbReference type="AlphaFoldDB" id="A0A0L0ET70"/>
<dbReference type="KEGG" id="prr:AT705_05910"/>
<name>A0A0L0ET70_9GAMM</name>
<dbReference type="Gene3D" id="3.40.1440.10">
    <property type="entry name" value="GIY-YIG endonuclease"/>
    <property type="match status" value="1"/>
</dbReference>
<comment type="similarity">
    <text evidence="1">Belongs to the UPF0213 family.</text>
</comment>
<dbReference type="EMBL" id="CP013611">
    <property type="protein sequence ID" value="ALU42520.1"/>
    <property type="molecule type" value="Genomic_DNA"/>
</dbReference>
<dbReference type="PANTHER" id="PTHR34477">
    <property type="entry name" value="UPF0213 PROTEIN YHBQ"/>
    <property type="match status" value="1"/>
</dbReference>
<dbReference type="InterPro" id="IPR000305">
    <property type="entry name" value="GIY-YIG_endonuc"/>
</dbReference>